<evidence type="ECO:0008006" key="4">
    <source>
        <dbReference type="Google" id="ProtNLM"/>
    </source>
</evidence>
<sequence>MSQPSLPPLPANYTTALRLIDEAHAQDPRPAPSKGNEGGTDPAPFELDYAQKMTRWLAVRKPDASPELQLACRAQHFRRWETPRTNYPATRSGYLLWRARQKSQAASLVSELLTTASSSGTITPPLSADEIARVAALIRKEGITGANPDPEAQALEDTACLVFLDDQLESWFAGREDVSEEKMVGILRKTWGKMSEEGRRLALGLELGERAKELVKKALEGEEEGSDVKY</sequence>
<feature type="compositionally biased region" description="Pro residues" evidence="1">
    <location>
        <begin position="1"/>
        <end position="10"/>
    </location>
</feature>
<feature type="region of interest" description="Disordered" evidence="1">
    <location>
        <begin position="1"/>
        <end position="45"/>
    </location>
</feature>
<protein>
    <recommendedName>
        <fullName evidence="4">Glutamyl-tRNA synthetase</fullName>
    </recommendedName>
</protein>
<evidence type="ECO:0000313" key="3">
    <source>
        <dbReference type="Proteomes" id="UP001583172"/>
    </source>
</evidence>
<dbReference type="PANTHER" id="PTHR41729:SF1">
    <property type="entry name" value="GLUTAMYL-TRNA SYNTHETASE"/>
    <property type="match status" value="1"/>
</dbReference>
<evidence type="ECO:0000256" key="1">
    <source>
        <dbReference type="SAM" id="MobiDB-lite"/>
    </source>
</evidence>
<evidence type="ECO:0000313" key="2">
    <source>
        <dbReference type="EMBL" id="KAL1842693.1"/>
    </source>
</evidence>
<dbReference type="EMBL" id="JAZGSY010000035">
    <property type="protein sequence ID" value="KAL1842693.1"/>
    <property type="molecule type" value="Genomic_DNA"/>
</dbReference>
<keyword evidence="3" id="KW-1185">Reference proteome</keyword>
<accession>A0ABR3VLD1</accession>
<reference evidence="2 3" key="1">
    <citation type="journal article" date="2024" name="Commun. Biol.">
        <title>Comparative genomic analysis of thermophilic fungi reveals convergent evolutionary adaptations and gene losses.</title>
        <authorList>
            <person name="Steindorff A.S."/>
            <person name="Aguilar-Pontes M.V."/>
            <person name="Robinson A.J."/>
            <person name="Andreopoulos B."/>
            <person name="LaButti K."/>
            <person name="Kuo A."/>
            <person name="Mondo S."/>
            <person name="Riley R."/>
            <person name="Otillar R."/>
            <person name="Haridas S."/>
            <person name="Lipzen A."/>
            <person name="Grimwood J."/>
            <person name="Schmutz J."/>
            <person name="Clum A."/>
            <person name="Reid I.D."/>
            <person name="Moisan M.C."/>
            <person name="Butler G."/>
            <person name="Nguyen T.T.M."/>
            <person name="Dewar K."/>
            <person name="Conant G."/>
            <person name="Drula E."/>
            <person name="Henrissat B."/>
            <person name="Hansel C."/>
            <person name="Singer S."/>
            <person name="Hutchinson M.I."/>
            <person name="de Vries R.P."/>
            <person name="Natvig D.O."/>
            <person name="Powell A.J."/>
            <person name="Tsang A."/>
            <person name="Grigoriev I.V."/>
        </authorList>
    </citation>
    <scope>NUCLEOTIDE SEQUENCE [LARGE SCALE GENOMIC DNA]</scope>
    <source>
        <strain evidence="2 3">CBS 620.91</strain>
    </source>
</reference>
<dbReference type="Proteomes" id="UP001583172">
    <property type="component" value="Unassembled WGS sequence"/>
</dbReference>
<dbReference type="PANTHER" id="PTHR41729">
    <property type="entry name" value="GLUTAMYL-TRNA SYNTHETASE"/>
    <property type="match status" value="1"/>
</dbReference>
<name>A0ABR3VLD1_HUMIN</name>
<proteinExistence type="predicted"/>
<organism evidence="2 3">
    <name type="scientific">Humicola insolens</name>
    <name type="common">Soft-rot fungus</name>
    <dbReference type="NCBI Taxonomy" id="85995"/>
    <lineage>
        <taxon>Eukaryota</taxon>
        <taxon>Fungi</taxon>
        <taxon>Dikarya</taxon>
        <taxon>Ascomycota</taxon>
        <taxon>Pezizomycotina</taxon>
        <taxon>Sordariomycetes</taxon>
        <taxon>Sordariomycetidae</taxon>
        <taxon>Sordariales</taxon>
        <taxon>Chaetomiaceae</taxon>
        <taxon>Mycothermus</taxon>
    </lineage>
</organism>
<dbReference type="InterPro" id="IPR025255">
    <property type="entry name" value="DUF4202"/>
</dbReference>
<gene>
    <name evidence="2" type="ORF">VTJ49DRAFT_4472</name>
</gene>
<comment type="caution">
    <text evidence="2">The sequence shown here is derived from an EMBL/GenBank/DDBJ whole genome shotgun (WGS) entry which is preliminary data.</text>
</comment>
<dbReference type="Pfam" id="PF13875">
    <property type="entry name" value="DUF4202"/>
    <property type="match status" value="1"/>
</dbReference>